<keyword evidence="4" id="KW-1185">Reference proteome</keyword>
<evidence type="ECO:0000256" key="1">
    <source>
        <dbReference type="PROSITE-ProRule" id="PRU01076"/>
    </source>
</evidence>
<protein>
    <submittedName>
        <fullName evidence="3">Transcriptional regulator, AbrB family</fullName>
    </submittedName>
</protein>
<dbReference type="EMBL" id="LT630450">
    <property type="protein sequence ID" value="SFV74283.1"/>
    <property type="molecule type" value="Genomic_DNA"/>
</dbReference>
<dbReference type="Gene3D" id="2.10.260.10">
    <property type="match status" value="1"/>
</dbReference>
<dbReference type="KEGG" id="dpg:DESPIGER_2465"/>
<dbReference type="PROSITE" id="PS51740">
    <property type="entry name" value="SPOVT_ABRB"/>
    <property type="match status" value="1"/>
</dbReference>
<evidence type="ECO:0000313" key="3">
    <source>
        <dbReference type="EMBL" id="SFV74283.1"/>
    </source>
</evidence>
<dbReference type="GO" id="GO:0003677">
    <property type="term" value="F:DNA binding"/>
    <property type="evidence" value="ECO:0007669"/>
    <property type="project" value="UniProtKB-UniRule"/>
</dbReference>
<feature type="domain" description="SpoVT-AbrB" evidence="2">
    <location>
        <begin position="1"/>
        <end position="46"/>
    </location>
</feature>
<dbReference type="InterPro" id="IPR037914">
    <property type="entry name" value="SpoVT-AbrB_sf"/>
</dbReference>
<organism evidence="3 4">
    <name type="scientific">Desulfovibrio piger</name>
    <dbReference type="NCBI Taxonomy" id="901"/>
    <lineage>
        <taxon>Bacteria</taxon>
        <taxon>Pseudomonadati</taxon>
        <taxon>Thermodesulfobacteriota</taxon>
        <taxon>Desulfovibrionia</taxon>
        <taxon>Desulfovibrionales</taxon>
        <taxon>Desulfovibrionaceae</taxon>
        <taxon>Desulfovibrio</taxon>
    </lineage>
</organism>
<dbReference type="InterPro" id="IPR007159">
    <property type="entry name" value="SpoVT-AbrB_dom"/>
</dbReference>
<accession>A0A1K1LHU8</accession>
<sequence length="57" mass="6381">MELAKVTSRGQITLPLAIRRKLDVKEGDKVVFYEENGRIVVENAAKLTIAQEKKPGE</sequence>
<dbReference type="AlphaFoldDB" id="A0A1K1LHU8"/>
<dbReference type="RefSeq" id="WP_083575400.1">
    <property type="nucleotide sequence ID" value="NZ_CALUWT010000002.1"/>
</dbReference>
<reference evidence="4" key="1">
    <citation type="submission" date="2016-10" db="EMBL/GenBank/DDBJ databases">
        <authorList>
            <person name="Wegmann U."/>
        </authorList>
    </citation>
    <scope>NUCLEOTIDE SEQUENCE [LARGE SCALE GENOMIC DNA]</scope>
</reference>
<keyword evidence="1" id="KW-0238">DNA-binding</keyword>
<dbReference type="OrthoDB" id="9810885at2"/>
<name>A0A1K1LHU8_9BACT</name>
<gene>
    <name evidence="3" type="ORF">DESPIGER_2465</name>
</gene>
<dbReference type="Pfam" id="PF04014">
    <property type="entry name" value="MazE_antitoxin"/>
    <property type="match status" value="1"/>
</dbReference>
<dbReference type="NCBIfam" id="TIGR01439">
    <property type="entry name" value="lp_hng_hel_AbrB"/>
    <property type="match status" value="1"/>
</dbReference>
<proteinExistence type="predicted"/>
<dbReference type="SUPFAM" id="SSF89447">
    <property type="entry name" value="AbrB/MazE/MraZ-like"/>
    <property type="match status" value="1"/>
</dbReference>
<dbReference type="SMART" id="SM00966">
    <property type="entry name" value="SpoVT_AbrB"/>
    <property type="match status" value="1"/>
</dbReference>
<evidence type="ECO:0000259" key="2">
    <source>
        <dbReference type="PROSITE" id="PS51740"/>
    </source>
</evidence>
<dbReference type="Proteomes" id="UP000186323">
    <property type="component" value="Chromosome I"/>
</dbReference>
<evidence type="ECO:0000313" key="4">
    <source>
        <dbReference type="Proteomes" id="UP000186323"/>
    </source>
</evidence>